<proteinExistence type="predicted"/>
<accession>A0ABX2D333</accession>
<evidence type="ECO:0000313" key="2">
    <source>
        <dbReference type="Proteomes" id="UP000702425"/>
    </source>
</evidence>
<reference evidence="1 2" key="1">
    <citation type="journal article" date="2020" name="Sci. Rep.">
        <title>A novel cyanobacterial geosmin producer, revising GeoA distribution and dispersion patterns in Bacteria.</title>
        <authorList>
            <person name="Churro C."/>
            <person name="Semedo-Aguiar A.P."/>
            <person name="Silva A.D."/>
            <person name="Pereira-Leal J.B."/>
            <person name="Leite R.B."/>
        </authorList>
    </citation>
    <scope>NUCLEOTIDE SEQUENCE [LARGE SCALE GENOMIC DNA]</scope>
    <source>
        <strain evidence="1 2">IPMA8</strain>
    </source>
</reference>
<organism evidence="1 2">
    <name type="scientific">Microcoleus asticus IPMA8</name>
    <dbReference type="NCBI Taxonomy" id="2563858"/>
    <lineage>
        <taxon>Bacteria</taxon>
        <taxon>Bacillati</taxon>
        <taxon>Cyanobacteriota</taxon>
        <taxon>Cyanophyceae</taxon>
        <taxon>Oscillatoriophycideae</taxon>
        <taxon>Oscillatoriales</taxon>
        <taxon>Microcoleaceae</taxon>
        <taxon>Microcoleus</taxon>
        <taxon>Microcoleus asticus</taxon>
    </lineage>
</organism>
<keyword evidence="2" id="KW-1185">Reference proteome</keyword>
<evidence type="ECO:0000313" key="1">
    <source>
        <dbReference type="EMBL" id="NQE37064.1"/>
    </source>
</evidence>
<gene>
    <name evidence="1" type="ORF">E5S67_04832</name>
</gene>
<dbReference type="EMBL" id="SRRZ01000111">
    <property type="protein sequence ID" value="NQE37064.1"/>
    <property type="molecule type" value="Genomic_DNA"/>
</dbReference>
<comment type="caution">
    <text evidence="1">The sequence shown here is derived from an EMBL/GenBank/DDBJ whole genome shotgun (WGS) entry which is preliminary data.</text>
</comment>
<sequence>MVECPVLQKRWIPLGIDPLQALSQRLVTDRLVTDGEKLFCSGIFCRISVLCRKPGPAARSSNDVLPISGKLVEIHLQHPQVIEKFQQKLVYP</sequence>
<protein>
    <submittedName>
        <fullName evidence="1">Uncharacterized protein</fullName>
    </submittedName>
</protein>
<name>A0ABX2D333_9CYAN</name>
<dbReference type="Proteomes" id="UP000702425">
    <property type="component" value="Unassembled WGS sequence"/>
</dbReference>